<gene>
    <name evidence="1" type="ordered locus">Tcur_2211</name>
</gene>
<evidence type="ECO:0000313" key="1">
    <source>
        <dbReference type="EMBL" id="ACY97777.1"/>
    </source>
</evidence>
<sequence>MPAFDVMTRGNALDSALQARDHLVTCGVPSALAAKDPRLWGRGNVAPGRLGWLDLPFASRMLLERLGDLVAELRHSGLDHVALVGVGAEGLAARAVLEAADPGRAASGALTVLDGGGRQALQTVLQRLDRTLVVLSSKAGVSIEGDAYHRILSGAFREIGLSDRQIAERFLVITDHDSPLHGFARHRGYRIGLTDPALPGHFGALSAYGLVPAALAGAQVSTLLEEAAAVVPSLGKDDDNPALLLGAVLGGCARQVPAWACRDKVALEGGPAALAGWVGQLLATGTGKRGRGIVPLPAAGRPAGQAPDLHSVALGGAFQEADTFVWGPPGAQFLLWEYATAVAAWLLGVDPFDEAAALVREAEEEAAAILRRSPALPPLLEEPDFVDGGIEVRGDPALAGAAVPTDLPAAIEAMLQGIPATGYLAVISYLPDELPGARLAPALAHRSGRPVCHGTGPSYLHDTGSLHKQGPRNGVFLVVTGTPGADLPVPGRPYSLGGLHLARALADVRALRRRGLPVLWLHLREPADGAARLAETVRGRR</sequence>
<evidence type="ECO:0000313" key="2">
    <source>
        <dbReference type="Proteomes" id="UP000001918"/>
    </source>
</evidence>
<dbReference type="eggNOG" id="COG0166">
    <property type="taxonomic scope" value="Bacteria"/>
</dbReference>
<dbReference type="GO" id="GO:0097367">
    <property type="term" value="F:carbohydrate derivative binding"/>
    <property type="evidence" value="ECO:0007669"/>
    <property type="project" value="InterPro"/>
</dbReference>
<protein>
    <submittedName>
        <fullName evidence="1">Phosphoglucose isomerase (PGI)</fullName>
    </submittedName>
</protein>
<accession>D1A1T9</accession>
<dbReference type="OrthoDB" id="140919at2"/>
<keyword evidence="1" id="KW-0413">Isomerase</keyword>
<dbReference type="EMBL" id="CP001738">
    <property type="protein sequence ID" value="ACY97777.1"/>
    <property type="molecule type" value="Genomic_DNA"/>
</dbReference>
<reference evidence="1 2" key="1">
    <citation type="journal article" date="2011" name="Stand. Genomic Sci.">
        <title>Complete genome sequence of Thermomonospora curvata type strain (B9).</title>
        <authorList>
            <person name="Chertkov O."/>
            <person name="Sikorski J."/>
            <person name="Nolan M."/>
            <person name="Lapidus A."/>
            <person name="Lucas S."/>
            <person name="Del Rio T.G."/>
            <person name="Tice H."/>
            <person name="Cheng J.F."/>
            <person name="Goodwin L."/>
            <person name="Pitluck S."/>
            <person name="Liolios K."/>
            <person name="Ivanova N."/>
            <person name="Mavromatis K."/>
            <person name="Mikhailova N."/>
            <person name="Ovchinnikova G."/>
            <person name="Pati A."/>
            <person name="Chen A."/>
            <person name="Palaniappan K."/>
            <person name="Djao O.D."/>
            <person name="Land M."/>
            <person name="Hauser L."/>
            <person name="Chang Y.J."/>
            <person name="Jeffries C.D."/>
            <person name="Brettin T."/>
            <person name="Han C."/>
            <person name="Detter J.C."/>
            <person name="Rohde M."/>
            <person name="Goker M."/>
            <person name="Woyke T."/>
            <person name="Bristow J."/>
            <person name="Eisen J.A."/>
            <person name="Markowitz V."/>
            <person name="Hugenholtz P."/>
            <person name="Klenk H.P."/>
            <person name="Kyrpides N.C."/>
        </authorList>
    </citation>
    <scope>NUCLEOTIDE SEQUENCE [LARGE SCALE GENOMIC DNA]</scope>
    <source>
        <strain evidence="2">ATCC 19995 / DSM 43183 / JCM 3096 / KCTC 9072 / NBRC 15933 / NCIMB 10081 / Henssen B9</strain>
    </source>
</reference>
<dbReference type="STRING" id="471852.Tcur_2211"/>
<organism evidence="1 2">
    <name type="scientific">Thermomonospora curvata (strain ATCC 19995 / DSM 43183 / JCM 3096 / KCTC 9072 / NBRC 15933 / NCIMB 10081 / Henssen B9)</name>
    <dbReference type="NCBI Taxonomy" id="471852"/>
    <lineage>
        <taxon>Bacteria</taxon>
        <taxon>Bacillati</taxon>
        <taxon>Actinomycetota</taxon>
        <taxon>Actinomycetes</taxon>
        <taxon>Streptosporangiales</taxon>
        <taxon>Thermomonosporaceae</taxon>
        <taxon>Thermomonospora</taxon>
    </lineage>
</organism>
<dbReference type="RefSeq" id="WP_012852561.1">
    <property type="nucleotide sequence ID" value="NC_013510.1"/>
</dbReference>
<dbReference type="Proteomes" id="UP000001918">
    <property type="component" value="Chromosome"/>
</dbReference>
<dbReference type="SUPFAM" id="SSF53697">
    <property type="entry name" value="SIS domain"/>
    <property type="match status" value="1"/>
</dbReference>
<name>D1A1T9_THECD</name>
<dbReference type="Gene3D" id="3.40.50.10490">
    <property type="entry name" value="Glucose-6-phosphate isomerase like protein, domain 1"/>
    <property type="match status" value="1"/>
</dbReference>
<proteinExistence type="predicted"/>
<dbReference type="KEGG" id="tcu:Tcur_2211"/>
<dbReference type="GO" id="GO:1901135">
    <property type="term" value="P:carbohydrate derivative metabolic process"/>
    <property type="evidence" value="ECO:0007669"/>
    <property type="project" value="InterPro"/>
</dbReference>
<keyword evidence="2" id="KW-1185">Reference proteome</keyword>
<dbReference type="AlphaFoldDB" id="D1A1T9"/>
<dbReference type="InterPro" id="IPR046348">
    <property type="entry name" value="SIS_dom_sf"/>
</dbReference>
<dbReference type="GO" id="GO:0016853">
    <property type="term" value="F:isomerase activity"/>
    <property type="evidence" value="ECO:0007669"/>
    <property type="project" value="UniProtKB-KW"/>
</dbReference>
<dbReference type="HOGENOM" id="CLU_036298_0_0_11"/>